<comment type="caution">
    <text evidence="2">The sequence shown here is derived from an EMBL/GenBank/DDBJ whole genome shotgun (WGS) entry which is preliminary data.</text>
</comment>
<accession>A0A9K3PJ03</accession>
<sequence>MNGTKDDKSESLPMLAQSELTIGSAVGQGGFSLVCKVDKIELEEVYDTSERGAKLRSDFAASLQENHYVLKTLRPDLPEEEYIKGIVDLAIEAEFLSVLSHPNIISMRAMANSDPYESRFFVVLDRLVTTLDRKFNQWRKDVGDNTGYWFGPFGYCCSKPHFLYVTWLERLTAAKDIARAIEYLHHQQICYRDLKPDNLGFDANGTLKLFDFGLAKRMDPTDKIENGLYLLTGNTGSLRYMAPEVARGDPYDQRVDTYSFGILFWQICSLQTPFAGMTTKSHAEHVVRKGQRPTPDKSWPLSWVDIMSRCWDSDMTQRPDFEEIASFLMQQIEDMENNDGEVPNRTTDIKAQKRVKPVATQRLDVDTRISTVDDDAPNVKQFEQEVV</sequence>
<feature type="domain" description="Protein kinase" evidence="1">
    <location>
        <begin position="20"/>
        <end position="328"/>
    </location>
</feature>
<keyword evidence="2" id="KW-0723">Serine/threonine-protein kinase</keyword>
<evidence type="ECO:0000313" key="3">
    <source>
        <dbReference type="Proteomes" id="UP000693970"/>
    </source>
</evidence>
<dbReference type="OrthoDB" id="40161at2759"/>
<keyword evidence="2" id="KW-0418">Kinase</keyword>
<evidence type="ECO:0000313" key="2">
    <source>
        <dbReference type="EMBL" id="KAG7346679.1"/>
    </source>
</evidence>
<dbReference type="GO" id="GO:0005524">
    <property type="term" value="F:ATP binding"/>
    <property type="evidence" value="ECO:0007669"/>
    <property type="project" value="InterPro"/>
</dbReference>
<proteinExistence type="predicted"/>
<dbReference type="InterPro" id="IPR051681">
    <property type="entry name" value="Ser/Thr_Kinases-Pseudokinases"/>
</dbReference>
<reference evidence="2" key="1">
    <citation type="journal article" date="2021" name="Sci. Rep.">
        <title>Diploid genomic architecture of Nitzschia inconspicua, an elite biomass production diatom.</title>
        <authorList>
            <person name="Oliver A."/>
            <person name="Podell S."/>
            <person name="Pinowska A."/>
            <person name="Traller J.C."/>
            <person name="Smith S.R."/>
            <person name="McClure R."/>
            <person name="Beliaev A."/>
            <person name="Bohutskyi P."/>
            <person name="Hill E.A."/>
            <person name="Rabines A."/>
            <person name="Zheng H."/>
            <person name="Allen L.Z."/>
            <person name="Kuo A."/>
            <person name="Grigoriev I.V."/>
            <person name="Allen A.E."/>
            <person name="Hazlebeck D."/>
            <person name="Allen E.E."/>
        </authorList>
    </citation>
    <scope>NUCLEOTIDE SEQUENCE</scope>
    <source>
        <strain evidence="2">Hildebrandi</strain>
    </source>
</reference>
<dbReference type="EMBL" id="JAGRRH010000021">
    <property type="protein sequence ID" value="KAG7346679.1"/>
    <property type="molecule type" value="Genomic_DNA"/>
</dbReference>
<gene>
    <name evidence="2" type="ORF">IV203_005748</name>
</gene>
<reference evidence="2" key="2">
    <citation type="submission" date="2021-04" db="EMBL/GenBank/DDBJ databases">
        <authorList>
            <person name="Podell S."/>
        </authorList>
    </citation>
    <scope>NUCLEOTIDE SEQUENCE</scope>
    <source>
        <strain evidence="2">Hildebrandi</strain>
    </source>
</reference>
<organism evidence="2 3">
    <name type="scientific">Nitzschia inconspicua</name>
    <dbReference type="NCBI Taxonomy" id="303405"/>
    <lineage>
        <taxon>Eukaryota</taxon>
        <taxon>Sar</taxon>
        <taxon>Stramenopiles</taxon>
        <taxon>Ochrophyta</taxon>
        <taxon>Bacillariophyta</taxon>
        <taxon>Bacillariophyceae</taxon>
        <taxon>Bacillariophycidae</taxon>
        <taxon>Bacillariales</taxon>
        <taxon>Bacillariaceae</taxon>
        <taxon>Nitzschia</taxon>
    </lineage>
</organism>
<name>A0A9K3PJ03_9STRA</name>
<dbReference type="PROSITE" id="PS50011">
    <property type="entry name" value="PROTEIN_KINASE_DOM"/>
    <property type="match status" value="1"/>
</dbReference>
<dbReference type="SMART" id="SM00220">
    <property type="entry name" value="S_TKc"/>
    <property type="match status" value="1"/>
</dbReference>
<protein>
    <submittedName>
        <fullName evidence="2">Serine/threonine protein kinase</fullName>
    </submittedName>
</protein>
<dbReference type="InterPro" id="IPR000719">
    <property type="entry name" value="Prot_kinase_dom"/>
</dbReference>
<dbReference type="Pfam" id="PF00069">
    <property type="entry name" value="Pkinase"/>
    <property type="match status" value="1"/>
</dbReference>
<dbReference type="GO" id="GO:0004674">
    <property type="term" value="F:protein serine/threonine kinase activity"/>
    <property type="evidence" value="ECO:0007669"/>
    <property type="project" value="UniProtKB-KW"/>
</dbReference>
<evidence type="ECO:0000259" key="1">
    <source>
        <dbReference type="PROSITE" id="PS50011"/>
    </source>
</evidence>
<dbReference type="AlphaFoldDB" id="A0A9K3PJ03"/>
<keyword evidence="3" id="KW-1185">Reference proteome</keyword>
<keyword evidence="2" id="KW-0808">Transferase</keyword>
<dbReference type="PANTHER" id="PTHR44329">
    <property type="entry name" value="SERINE/THREONINE-PROTEIN KINASE TNNI3K-RELATED"/>
    <property type="match status" value="1"/>
</dbReference>
<dbReference type="Proteomes" id="UP000693970">
    <property type="component" value="Unassembled WGS sequence"/>
</dbReference>